<dbReference type="Gene3D" id="1.10.340.70">
    <property type="match status" value="1"/>
</dbReference>
<dbReference type="SUPFAM" id="SSF53098">
    <property type="entry name" value="Ribonuclease H-like"/>
    <property type="match status" value="1"/>
</dbReference>
<dbReference type="PROSITE" id="PS50994">
    <property type="entry name" value="INTEGRASE"/>
    <property type="match status" value="1"/>
</dbReference>
<evidence type="ECO:0000313" key="3">
    <source>
        <dbReference type="EMBL" id="GJT31835.1"/>
    </source>
</evidence>
<gene>
    <name evidence="3" type="ORF">Tco_0922254</name>
</gene>
<dbReference type="PANTHER" id="PTHR47266">
    <property type="entry name" value="ENDONUCLEASE-RELATED"/>
    <property type="match status" value="1"/>
</dbReference>
<dbReference type="InterPro" id="IPR001584">
    <property type="entry name" value="Integrase_cat-core"/>
</dbReference>
<feature type="domain" description="Integrase catalytic" evidence="2">
    <location>
        <begin position="226"/>
        <end position="445"/>
    </location>
</feature>
<dbReference type="GO" id="GO:0003964">
    <property type="term" value="F:RNA-directed DNA polymerase activity"/>
    <property type="evidence" value="ECO:0007669"/>
    <property type="project" value="UniProtKB-KW"/>
</dbReference>
<dbReference type="Proteomes" id="UP001151760">
    <property type="component" value="Unassembled WGS sequence"/>
</dbReference>
<evidence type="ECO:0000256" key="1">
    <source>
        <dbReference type="SAM" id="MobiDB-lite"/>
    </source>
</evidence>
<dbReference type="InterPro" id="IPR043128">
    <property type="entry name" value="Rev_trsase/Diguanyl_cyclase"/>
</dbReference>
<dbReference type="Gene3D" id="3.30.420.10">
    <property type="entry name" value="Ribonuclease H-like superfamily/Ribonuclease H"/>
    <property type="match status" value="1"/>
</dbReference>
<organism evidence="3 4">
    <name type="scientific">Tanacetum coccineum</name>
    <dbReference type="NCBI Taxonomy" id="301880"/>
    <lineage>
        <taxon>Eukaryota</taxon>
        <taxon>Viridiplantae</taxon>
        <taxon>Streptophyta</taxon>
        <taxon>Embryophyta</taxon>
        <taxon>Tracheophyta</taxon>
        <taxon>Spermatophyta</taxon>
        <taxon>Magnoliopsida</taxon>
        <taxon>eudicotyledons</taxon>
        <taxon>Gunneridae</taxon>
        <taxon>Pentapetalae</taxon>
        <taxon>asterids</taxon>
        <taxon>campanulids</taxon>
        <taxon>Asterales</taxon>
        <taxon>Asteraceae</taxon>
        <taxon>Asteroideae</taxon>
        <taxon>Anthemideae</taxon>
        <taxon>Anthemidinae</taxon>
        <taxon>Tanacetum</taxon>
    </lineage>
</organism>
<dbReference type="Gene3D" id="3.30.70.270">
    <property type="match status" value="1"/>
</dbReference>
<proteinExistence type="predicted"/>
<feature type="region of interest" description="Disordered" evidence="1">
    <location>
        <begin position="76"/>
        <end position="101"/>
    </location>
</feature>
<reference evidence="3" key="2">
    <citation type="submission" date="2022-01" db="EMBL/GenBank/DDBJ databases">
        <authorList>
            <person name="Yamashiro T."/>
            <person name="Shiraishi A."/>
            <person name="Satake H."/>
            <person name="Nakayama K."/>
        </authorList>
    </citation>
    <scope>NUCLEOTIDE SEQUENCE</scope>
</reference>
<dbReference type="InterPro" id="IPR043502">
    <property type="entry name" value="DNA/RNA_pol_sf"/>
</dbReference>
<reference evidence="3" key="1">
    <citation type="journal article" date="2022" name="Int. J. Mol. Sci.">
        <title>Draft Genome of Tanacetum Coccineum: Genomic Comparison of Closely Related Tanacetum-Family Plants.</title>
        <authorList>
            <person name="Yamashiro T."/>
            <person name="Shiraishi A."/>
            <person name="Nakayama K."/>
            <person name="Satake H."/>
        </authorList>
    </citation>
    <scope>NUCLEOTIDE SEQUENCE</scope>
</reference>
<keyword evidence="3" id="KW-0548">Nucleotidyltransferase</keyword>
<keyword evidence="3" id="KW-0695">RNA-directed DNA polymerase</keyword>
<comment type="caution">
    <text evidence="3">The sequence shown here is derived from an EMBL/GenBank/DDBJ whole genome shotgun (WGS) entry which is preliminary data.</text>
</comment>
<name>A0ABQ5CXK6_9ASTR</name>
<accession>A0ABQ5CXK6</accession>
<dbReference type="SUPFAM" id="SSF56672">
    <property type="entry name" value="DNA/RNA polymerases"/>
    <property type="match status" value="1"/>
</dbReference>
<sequence length="457" mass="52312">MRKDSRIPIILGRPFLATARAMIDVFNKKITLKVGSEEVIFDIDQSMKKPSMKDDECYGIDDLDTSIQSTAQELLENDHRNKNLEDDVNRPDSENSESNSEIPIRCIDHINTPYSQEETQNEHHYSASAIEIDEKINELKDLPSHLEYAYLEGDESCPVMISSKLTEKEKTSLLRIVLGRVPFGLCNAPTTFQRGMTAIFHDMVEDFMEVLRDNFSNIGNCKEEIEDKFPDEHLMILKAKLNDEEPWYADYINYIVGKVVPPEWTPEKEKRCVAGSEILEILAHCHSGLTGGHHSASVTGRKVYKAGFYWPNIFRDAKDKVMSAMHVRIGNISSRNRDASKQYSNYMSKWVKVKALSTNDARVVVKFLKGLFARFRVPKALITYHPQTNGQTEVTNRAIKRILEILIGYNPKDWSEKLNDALWAFRTAYKTSTGCTPFRMVYGKAYHLPVEIAHKAY</sequence>
<evidence type="ECO:0000259" key="2">
    <source>
        <dbReference type="PROSITE" id="PS50994"/>
    </source>
</evidence>
<dbReference type="InterPro" id="IPR052160">
    <property type="entry name" value="Gypsy_RT_Integrase-like"/>
</dbReference>
<keyword evidence="4" id="KW-1185">Reference proteome</keyword>
<feature type="compositionally biased region" description="Basic and acidic residues" evidence="1">
    <location>
        <begin position="76"/>
        <end position="93"/>
    </location>
</feature>
<keyword evidence="3" id="KW-0808">Transferase</keyword>
<dbReference type="InterPro" id="IPR012337">
    <property type="entry name" value="RNaseH-like_sf"/>
</dbReference>
<protein>
    <submittedName>
        <fullName evidence="3">Reverse transcriptase domain-containing protein</fullName>
    </submittedName>
</protein>
<dbReference type="InterPro" id="IPR036397">
    <property type="entry name" value="RNaseH_sf"/>
</dbReference>
<evidence type="ECO:0000313" key="4">
    <source>
        <dbReference type="Proteomes" id="UP001151760"/>
    </source>
</evidence>
<dbReference type="EMBL" id="BQNB010014740">
    <property type="protein sequence ID" value="GJT31835.1"/>
    <property type="molecule type" value="Genomic_DNA"/>
</dbReference>